<dbReference type="InterPro" id="IPR036061">
    <property type="entry name" value="CheW-like_dom_sf"/>
</dbReference>
<dbReference type="InterPro" id="IPR039315">
    <property type="entry name" value="CheW"/>
</dbReference>
<dbReference type="Gene3D" id="2.30.30.40">
    <property type="entry name" value="SH3 Domains"/>
    <property type="match status" value="1"/>
</dbReference>
<evidence type="ECO:0000313" key="3">
    <source>
        <dbReference type="Proteomes" id="UP001163726"/>
    </source>
</evidence>
<dbReference type="EMBL" id="CP109965">
    <property type="protein sequence ID" value="WAJ69865.1"/>
    <property type="molecule type" value="Genomic_DNA"/>
</dbReference>
<keyword evidence="3" id="KW-1185">Reference proteome</keyword>
<dbReference type="RefSeq" id="WP_268074159.1">
    <property type="nucleotide sequence ID" value="NZ_CP109965.1"/>
</dbReference>
<sequence>MTNKWVSFFIANEKFCANISDIKEVLPYQQANPFPGSDENTEGILSIRGEVITVLDGNKIFSCENIYAKNNIIVIEDQSNTLIGISINGIDEIIEFETVDIEKTSEQQNSLVLGTIHSNGQLYVVADLASLLAEQQGTSEDEQQVVVSNGQKGL</sequence>
<dbReference type="SUPFAM" id="SSF50341">
    <property type="entry name" value="CheW-like"/>
    <property type="match status" value="1"/>
</dbReference>
<gene>
    <name evidence="2" type="ORF">OLW01_12000</name>
</gene>
<evidence type="ECO:0000313" key="2">
    <source>
        <dbReference type="EMBL" id="WAJ69865.1"/>
    </source>
</evidence>
<name>A0ABY7AN31_9ALTE</name>
<dbReference type="PANTHER" id="PTHR22617">
    <property type="entry name" value="CHEMOTAXIS SENSOR HISTIDINE KINASE-RELATED"/>
    <property type="match status" value="1"/>
</dbReference>
<dbReference type="PROSITE" id="PS50851">
    <property type="entry name" value="CHEW"/>
    <property type="match status" value="1"/>
</dbReference>
<dbReference type="Gene3D" id="2.40.50.180">
    <property type="entry name" value="CheA-289, Domain 4"/>
    <property type="match status" value="1"/>
</dbReference>
<protein>
    <submittedName>
        <fullName evidence="2">Chemotaxis protein CheW</fullName>
    </submittedName>
</protein>
<dbReference type="Proteomes" id="UP001163726">
    <property type="component" value="Chromosome"/>
</dbReference>
<reference evidence="2" key="1">
    <citation type="submission" date="2022-10" db="EMBL/GenBank/DDBJ databases">
        <title>Catenovulum adriacola sp. nov. isolated in the Harbour of Susak.</title>
        <authorList>
            <person name="Schoch T."/>
            <person name="Reich S.J."/>
            <person name="Stoeferle S."/>
            <person name="Flaiz M."/>
            <person name="Kazda M."/>
            <person name="Riedel C.U."/>
            <person name="Duerre P."/>
        </authorList>
    </citation>
    <scope>NUCLEOTIDE SEQUENCE</scope>
    <source>
        <strain evidence="2">TS8</strain>
    </source>
</reference>
<dbReference type="SMART" id="SM00260">
    <property type="entry name" value="CheW"/>
    <property type="match status" value="1"/>
</dbReference>
<organism evidence="2 3">
    <name type="scientific">Catenovulum adriaticum</name>
    <dbReference type="NCBI Taxonomy" id="2984846"/>
    <lineage>
        <taxon>Bacteria</taxon>
        <taxon>Pseudomonadati</taxon>
        <taxon>Pseudomonadota</taxon>
        <taxon>Gammaproteobacteria</taxon>
        <taxon>Alteromonadales</taxon>
        <taxon>Alteromonadaceae</taxon>
        <taxon>Catenovulum</taxon>
    </lineage>
</organism>
<dbReference type="InterPro" id="IPR002545">
    <property type="entry name" value="CheW-lke_dom"/>
</dbReference>
<dbReference type="PANTHER" id="PTHR22617:SF23">
    <property type="entry name" value="CHEMOTAXIS PROTEIN CHEW"/>
    <property type="match status" value="1"/>
</dbReference>
<feature type="domain" description="CheW-like" evidence="1">
    <location>
        <begin position="2"/>
        <end position="137"/>
    </location>
</feature>
<accession>A0ABY7AN31</accession>
<dbReference type="Pfam" id="PF01584">
    <property type="entry name" value="CheW"/>
    <property type="match status" value="1"/>
</dbReference>
<evidence type="ECO:0000259" key="1">
    <source>
        <dbReference type="PROSITE" id="PS50851"/>
    </source>
</evidence>
<proteinExistence type="predicted"/>